<dbReference type="Gene3D" id="3.20.20.70">
    <property type="entry name" value="Aldolase class I"/>
    <property type="match status" value="1"/>
</dbReference>
<dbReference type="SUPFAM" id="SSF102114">
    <property type="entry name" value="Radical SAM enzymes"/>
    <property type="match status" value="1"/>
</dbReference>
<dbReference type="EC" id="2.8.1.6" evidence="4 14"/>
<keyword evidence="7 14" id="KW-0949">S-adenosyl-L-methionine</keyword>
<dbReference type="NCBIfam" id="TIGR00433">
    <property type="entry name" value="bioB"/>
    <property type="match status" value="1"/>
</dbReference>
<dbReference type="SFLD" id="SFLDG01060">
    <property type="entry name" value="BATS_domain_containing"/>
    <property type="match status" value="1"/>
</dbReference>
<dbReference type="SMART" id="SM00876">
    <property type="entry name" value="BATS"/>
    <property type="match status" value="1"/>
</dbReference>
<feature type="binding site" evidence="14 15">
    <location>
        <position position="73"/>
    </location>
    <ligand>
        <name>[4Fe-4S] cluster</name>
        <dbReference type="ChEBI" id="CHEBI:49883"/>
        <note>4Fe-4S-S-AdoMet</note>
    </ligand>
</feature>
<feature type="binding site" evidence="14 15">
    <location>
        <position position="77"/>
    </location>
    <ligand>
        <name>[4Fe-4S] cluster</name>
        <dbReference type="ChEBI" id="CHEBI:49883"/>
        <note>4Fe-4S-S-AdoMet</note>
    </ligand>
</feature>
<keyword evidence="6 14" id="KW-0808">Transferase</keyword>
<feature type="binding site" evidence="14 15">
    <location>
        <position position="209"/>
    </location>
    <ligand>
        <name>[2Fe-2S] cluster</name>
        <dbReference type="ChEBI" id="CHEBI:190135"/>
    </ligand>
</feature>
<dbReference type="InterPro" id="IPR058240">
    <property type="entry name" value="rSAM_sf"/>
</dbReference>
<organism evidence="17">
    <name type="scientific">Desulfomonile tiedjei</name>
    <dbReference type="NCBI Taxonomy" id="2358"/>
    <lineage>
        <taxon>Bacteria</taxon>
        <taxon>Pseudomonadati</taxon>
        <taxon>Thermodesulfobacteriota</taxon>
        <taxon>Desulfomonilia</taxon>
        <taxon>Desulfomonilales</taxon>
        <taxon>Desulfomonilaceae</taxon>
        <taxon>Desulfomonile</taxon>
    </lineage>
</organism>
<evidence type="ECO:0000256" key="15">
    <source>
        <dbReference type="PIRSR" id="PIRSR001619-1"/>
    </source>
</evidence>
<dbReference type="HAMAP" id="MF_01694">
    <property type="entry name" value="BioB"/>
    <property type="match status" value="1"/>
</dbReference>
<dbReference type="InterPro" id="IPR010722">
    <property type="entry name" value="BATS_dom"/>
</dbReference>
<evidence type="ECO:0000256" key="2">
    <source>
        <dbReference type="ARBA" id="ARBA00010765"/>
    </source>
</evidence>
<evidence type="ECO:0000256" key="13">
    <source>
        <dbReference type="ARBA" id="ARBA00051157"/>
    </source>
</evidence>
<evidence type="ECO:0000256" key="12">
    <source>
        <dbReference type="ARBA" id="ARBA00023014"/>
    </source>
</evidence>
<comment type="similarity">
    <text evidence="2 14">Belongs to the radical SAM superfamily. Biotin synthase family.</text>
</comment>
<dbReference type="PANTHER" id="PTHR22976:SF2">
    <property type="entry name" value="BIOTIN SYNTHASE, MITOCHONDRIAL"/>
    <property type="match status" value="1"/>
</dbReference>
<dbReference type="InterPro" id="IPR024177">
    <property type="entry name" value="Biotin_synthase"/>
</dbReference>
<comment type="catalytic activity">
    <reaction evidence="13 14">
        <text>(4R,5S)-dethiobiotin + (sulfur carrier)-SH + 2 reduced [2Fe-2S]-[ferredoxin] + 2 S-adenosyl-L-methionine = (sulfur carrier)-H + biotin + 2 5'-deoxyadenosine + 2 L-methionine + 2 oxidized [2Fe-2S]-[ferredoxin]</text>
        <dbReference type="Rhea" id="RHEA:22060"/>
        <dbReference type="Rhea" id="RHEA-COMP:10000"/>
        <dbReference type="Rhea" id="RHEA-COMP:10001"/>
        <dbReference type="Rhea" id="RHEA-COMP:14737"/>
        <dbReference type="Rhea" id="RHEA-COMP:14739"/>
        <dbReference type="ChEBI" id="CHEBI:17319"/>
        <dbReference type="ChEBI" id="CHEBI:29917"/>
        <dbReference type="ChEBI" id="CHEBI:33737"/>
        <dbReference type="ChEBI" id="CHEBI:33738"/>
        <dbReference type="ChEBI" id="CHEBI:57586"/>
        <dbReference type="ChEBI" id="CHEBI:57844"/>
        <dbReference type="ChEBI" id="CHEBI:59789"/>
        <dbReference type="ChEBI" id="CHEBI:64428"/>
        <dbReference type="ChEBI" id="CHEBI:149473"/>
        <dbReference type="EC" id="2.8.1.6"/>
    </reaction>
</comment>
<dbReference type="PIRSF" id="PIRSF001619">
    <property type="entry name" value="Biotin_synth"/>
    <property type="match status" value="1"/>
</dbReference>
<comment type="function">
    <text evidence="14">Catalyzes the conversion of dethiobiotin (DTB) to biotin by the insertion of a sulfur atom into dethiobiotin via a radical-based mechanism.</text>
</comment>
<feature type="binding site" evidence="14 15">
    <location>
        <position position="117"/>
    </location>
    <ligand>
        <name>[2Fe-2S] cluster</name>
        <dbReference type="ChEBI" id="CHEBI:190135"/>
    </ligand>
</feature>
<name>A0A7C4AQ44_9BACT</name>
<reference evidence="17" key="1">
    <citation type="journal article" date="2020" name="mSystems">
        <title>Genome- and Community-Level Interaction Insights into Carbon Utilization and Element Cycling Functions of Hydrothermarchaeota in Hydrothermal Sediment.</title>
        <authorList>
            <person name="Zhou Z."/>
            <person name="Liu Y."/>
            <person name="Xu W."/>
            <person name="Pan J."/>
            <person name="Luo Z.H."/>
            <person name="Li M."/>
        </authorList>
    </citation>
    <scope>NUCLEOTIDE SEQUENCE [LARGE SCALE GENOMIC DNA]</scope>
    <source>
        <strain evidence="17">SpSt-769</strain>
    </source>
</reference>
<proteinExistence type="inferred from homology"/>
<evidence type="ECO:0000256" key="3">
    <source>
        <dbReference type="ARBA" id="ARBA00011738"/>
    </source>
</evidence>
<comment type="cofactor">
    <cofactor evidence="15">
        <name>[2Fe-2S] cluster</name>
        <dbReference type="ChEBI" id="CHEBI:190135"/>
    </cofactor>
    <text evidence="15">Binds 1 [2Fe-2S] cluster. The cluster is coordinated with 3 cysteines and 1 arginine.</text>
</comment>
<evidence type="ECO:0000256" key="8">
    <source>
        <dbReference type="ARBA" id="ARBA00022714"/>
    </source>
</evidence>
<keyword evidence="10 14" id="KW-0093">Biotin biosynthesis</keyword>
<dbReference type="GO" id="GO:0009102">
    <property type="term" value="P:biotin biosynthetic process"/>
    <property type="evidence" value="ECO:0007669"/>
    <property type="project" value="UniProtKB-UniRule"/>
</dbReference>
<evidence type="ECO:0000256" key="7">
    <source>
        <dbReference type="ARBA" id="ARBA00022691"/>
    </source>
</evidence>
<keyword evidence="8 14" id="KW-0001">2Fe-2S</keyword>
<dbReference type="SFLD" id="SFLDG01278">
    <property type="entry name" value="biotin_synthase_like"/>
    <property type="match status" value="1"/>
</dbReference>
<evidence type="ECO:0000256" key="4">
    <source>
        <dbReference type="ARBA" id="ARBA00012236"/>
    </source>
</evidence>
<dbReference type="EMBL" id="DTGT01000034">
    <property type="protein sequence ID" value="HGH59881.1"/>
    <property type="molecule type" value="Genomic_DNA"/>
</dbReference>
<sequence>MKTEKLRYLDAIAEAEEKVLADGSLTFEEAEHLLNAPDEYLMQLAAAADRIRIHYKGYSFDACSLINAKSGRCSEDCAFCAQSARHRTDCDVYPLKSEEDILKAAEHAFQTGAGRFCTVTSGPALSDGEFEKLLGTLRRVSREVDIALDASLGFLDDRRAQELHSAGVSRYNHNLETCRDHFPHICTTHSFDDRVATVLTVKNHDMSICCGGIIGMGETPRQRMLLAFTLRELGVDCVPINILNPRPGTRLADCVPPMPMDIVRTVAIFRFILPTATIKIAGGREANLRDFQGMALRSGANGMIIGGYLTTTGRSIAHDLQMIREAGFQC</sequence>
<feature type="binding site" evidence="14 15">
    <location>
        <position position="80"/>
    </location>
    <ligand>
        <name>[4Fe-4S] cluster</name>
        <dbReference type="ChEBI" id="CHEBI:49883"/>
        <note>4Fe-4S-S-AdoMet</note>
    </ligand>
</feature>
<dbReference type="GO" id="GO:0051539">
    <property type="term" value="F:4 iron, 4 sulfur cluster binding"/>
    <property type="evidence" value="ECO:0007669"/>
    <property type="project" value="UniProtKB-KW"/>
</dbReference>
<dbReference type="GO" id="GO:0051537">
    <property type="term" value="F:2 iron, 2 sulfur cluster binding"/>
    <property type="evidence" value="ECO:0007669"/>
    <property type="project" value="UniProtKB-KW"/>
</dbReference>
<keyword evidence="12 14" id="KW-0411">Iron-sulfur</keyword>
<comment type="cofactor">
    <cofactor evidence="14">
        <name>[2Fe-2S] cluster</name>
        <dbReference type="ChEBI" id="CHEBI:190135"/>
    </cofactor>
    <text evidence="14">Binds 1 [2Fe-2S] cluster. The cluster is coordinated with 3 cysteines and 1 arginine.</text>
</comment>
<dbReference type="SFLD" id="SFLDS00029">
    <property type="entry name" value="Radical_SAM"/>
    <property type="match status" value="1"/>
</dbReference>
<comment type="pathway">
    <text evidence="1 14">Cofactor biosynthesis; biotin biosynthesis; biotin from 7,8-diaminononanoate: step 2/2.</text>
</comment>
<dbReference type="GO" id="GO:0004076">
    <property type="term" value="F:biotin synthase activity"/>
    <property type="evidence" value="ECO:0007669"/>
    <property type="project" value="UniProtKB-UniRule"/>
</dbReference>
<dbReference type="InterPro" id="IPR002684">
    <property type="entry name" value="Biotin_synth/BioAB"/>
</dbReference>
<dbReference type="Pfam" id="PF06968">
    <property type="entry name" value="BATS"/>
    <property type="match status" value="1"/>
</dbReference>
<dbReference type="PROSITE" id="PS51918">
    <property type="entry name" value="RADICAL_SAM"/>
    <property type="match status" value="1"/>
</dbReference>
<dbReference type="SMART" id="SM00729">
    <property type="entry name" value="Elp3"/>
    <property type="match status" value="1"/>
</dbReference>
<dbReference type="InterPro" id="IPR007197">
    <property type="entry name" value="rSAM"/>
</dbReference>
<feature type="binding site" evidence="14 15">
    <location>
        <position position="279"/>
    </location>
    <ligand>
        <name>[2Fe-2S] cluster</name>
        <dbReference type="ChEBI" id="CHEBI:190135"/>
    </ligand>
</feature>
<evidence type="ECO:0000259" key="16">
    <source>
        <dbReference type="PROSITE" id="PS51918"/>
    </source>
</evidence>
<comment type="caution">
    <text evidence="17">The sequence shown here is derived from an EMBL/GenBank/DDBJ whole genome shotgun (WGS) entry which is preliminary data.</text>
</comment>
<comment type="subunit">
    <text evidence="3 14">Homodimer.</text>
</comment>
<evidence type="ECO:0000256" key="10">
    <source>
        <dbReference type="ARBA" id="ARBA00022756"/>
    </source>
</evidence>
<keyword evidence="5 14" id="KW-0004">4Fe-4S</keyword>
<dbReference type="GO" id="GO:0005506">
    <property type="term" value="F:iron ion binding"/>
    <property type="evidence" value="ECO:0007669"/>
    <property type="project" value="UniProtKB-UniRule"/>
</dbReference>
<dbReference type="PANTHER" id="PTHR22976">
    <property type="entry name" value="BIOTIN SYNTHASE"/>
    <property type="match status" value="1"/>
</dbReference>
<evidence type="ECO:0000256" key="5">
    <source>
        <dbReference type="ARBA" id="ARBA00022485"/>
    </source>
</evidence>
<feature type="domain" description="Radical SAM core" evidence="16">
    <location>
        <begin position="55"/>
        <end position="284"/>
    </location>
</feature>
<dbReference type="Pfam" id="PF04055">
    <property type="entry name" value="Radical_SAM"/>
    <property type="match status" value="1"/>
</dbReference>
<evidence type="ECO:0000256" key="9">
    <source>
        <dbReference type="ARBA" id="ARBA00022723"/>
    </source>
</evidence>
<keyword evidence="9 14" id="KW-0479">Metal-binding</keyword>
<protein>
    <recommendedName>
        <fullName evidence="4 14">Biotin synthase</fullName>
        <ecNumber evidence="4 14">2.8.1.6</ecNumber>
    </recommendedName>
</protein>
<comment type="cofactor">
    <cofactor evidence="14 15">
        <name>[4Fe-4S] cluster</name>
        <dbReference type="ChEBI" id="CHEBI:49883"/>
    </cofactor>
    <text evidence="14 15">Binds 1 [4Fe-4S] cluster. The cluster is coordinated with 3 cysteines and an exchangeable S-adenosyl-L-methionine.</text>
</comment>
<dbReference type="CDD" id="cd01335">
    <property type="entry name" value="Radical_SAM"/>
    <property type="match status" value="1"/>
</dbReference>
<comment type="caution">
    <text evidence="14">Lacks conserved residue(s) required for the propagation of feature annotation.</text>
</comment>
<evidence type="ECO:0000313" key="17">
    <source>
        <dbReference type="EMBL" id="HGH59881.1"/>
    </source>
</evidence>
<evidence type="ECO:0000256" key="6">
    <source>
        <dbReference type="ARBA" id="ARBA00022679"/>
    </source>
</evidence>
<keyword evidence="11 14" id="KW-0408">Iron</keyword>
<dbReference type="InterPro" id="IPR006638">
    <property type="entry name" value="Elp3/MiaA/NifB-like_rSAM"/>
</dbReference>
<dbReference type="AlphaFoldDB" id="A0A7C4AQ44"/>
<accession>A0A7C4AQ44</accession>
<dbReference type="InterPro" id="IPR013785">
    <property type="entry name" value="Aldolase_TIM"/>
</dbReference>
<evidence type="ECO:0000256" key="14">
    <source>
        <dbReference type="HAMAP-Rule" id="MF_01694"/>
    </source>
</evidence>
<gene>
    <name evidence="14 17" type="primary">bioB</name>
    <name evidence="17" type="ORF">ENV54_01135</name>
</gene>
<dbReference type="UniPathway" id="UPA00078">
    <property type="reaction ID" value="UER00162"/>
</dbReference>
<dbReference type="FunFam" id="3.20.20.70:FF:000026">
    <property type="entry name" value="Biotin synthase"/>
    <property type="match status" value="1"/>
</dbReference>
<evidence type="ECO:0000256" key="11">
    <source>
        <dbReference type="ARBA" id="ARBA00023004"/>
    </source>
</evidence>
<evidence type="ECO:0000256" key="1">
    <source>
        <dbReference type="ARBA" id="ARBA00004942"/>
    </source>
</evidence>